<evidence type="ECO:0000256" key="8">
    <source>
        <dbReference type="HAMAP-Rule" id="MF_01161"/>
    </source>
</evidence>
<dbReference type="InterPro" id="IPR011063">
    <property type="entry name" value="TilS/TtcA_N"/>
</dbReference>
<comment type="caution">
    <text evidence="10">The sequence shown here is derived from an EMBL/GenBank/DDBJ whole genome shotgun (WGS) entry which is preliminary data.</text>
</comment>
<dbReference type="NCBIfam" id="TIGR02433">
    <property type="entry name" value="lysidine_TilS_C"/>
    <property type="match status" value="1"/>
</dbReference>
<dbReference type="STRING" id="1714016.BA724_17195"/>
<gene>
    <name evidence="8" type="primary">tilS</name>
    <name evidence="10" type="ORF">BA724_17195</name>
</gene>
<comment type="domain">
    <text evidence="8">The N-terminal region contains the highly conserved SGGXDS motif, predicted to be a P-loop motif involved in ATP binding.</text>
</comment>
<name>A0A1E7DS56_9BACI</name>
<dbReference type="AlphaFoldDB" id="A0A1E7DS56"/>
<comment type="similarity">
    <text evidence="8">Belongs to the tRNA(Ile)-lysidine synthase family.</text>
</comment>
<dbReference type="PANTHER" id="PTHR43033:SF1">
    <property type="entry name" value="TRNA(ILE)-LYSIDINE SYNTHASE-RELATED"/>
    <property type="match status" value="1"/>
</dbReference>
<feature type="domain" description="Lysidine-tRNA(Ile) synthetase C-terminal" evidence="9">
    <location>
        <begin position="364"/>
        <end position="433"/>
    </location>
</feature>
<keyword evidence="3 8" id="KW-0436">Ligase</keyword>
<dbReference type="Pfam" id="PF11734">
    <property type="entry name" value="TilS_C"/>
    <property type="match status" value="1"/>
</dbReference>
<dbReference type="SUPFAM" id="SSF52402">
    <property type="entry name" value="Adenine nucleotide alpha hydrolases-like"/>
    <property type="match status" value="1"/>
</dbReference>
<keyword evidence="4 8" id="KW-0819">tRNA processing</keyword>
<evidence type="ECO:0000256" key="7">
    <source>
        <dbReference type="ARBA" id="ARBA00048539"/>
    </source>
</evidence>
<dbReference type="HAMAP" id="MF_01161">
    <property type="entry name" value="tRNA_Ile_lys_synt"/>
    <property type="match status" value="1"/>
</dbReference>
<comment type="subcellular location">
    <subcellularLocation>
        <location evidence="1 8">Cytoplasm</location>
    </subcellularLocation>
</comment>
<dbReference type="Pfam" id="PF01171">
    <property type="entry name" value="ATP_bind_3"/>
    <property type="match status" value="1"/>
</dbReference>
<dbReference type="InterPro" id="IPR014729">
    <property type="entry name" value="Rossmann-like_a/b/a_fold"/>
</dbReference>
<dbReference type="Proteomes" id="UP000095658">
    <property type="component" value="Unassembled WGS sequence"/>
</dbReference>
<reference evidence="10 11" key="1">
    <citation type="submission" date="2016-06" db="EMBL/GenBank/DDBJ databases">
        <title>Domibacillus iocasae genome sequencing.</title>
        <authorList>
            <person name="Verma A."/>
            <person name="Pal Y."/>
            <person name="Ojha A.K."/>
            <person name="Krishnamurthi S."/>
        </authorList>
    </citation>
    <scope>NUCLEOTIDE SEQUENCE [LARGE SCALE GENOMIC DNA]</scope>
    <source>
        <strain evidence="10 11">DSM 29979</strain>
    </source>
</reference>
<dbReference type="CDD" id="cd01992">
    <property type="entry name" value="TilS_N"/>
    <property type="match status" value="1"/>
</dbReference>
<comment type="catalytic activity">
    <reaction evidence="7 8">
        <text>cytidine(34) in tRNA(Ile2) + L-lysine + ATP = lysidine(34) in tRNA(Ile2) + AMP + diphosphate + H(+)</text>
        <dbReference type="Rhea" id="RHEA:43744"/>
        <dbReference type="Rhea" id="RHEA-COMP:10625"/>
        <dbReference type="Rhea" id="RHEA-COMP:10670"/>
        <dbReference type="ChEBI" id="CHEBI:15378"/>
        <dbReference type="ChEBI" id="CHEBI:30616"/>
        <dbReference type="ChEBI" id="CHEBI:32551"/>
        <dbReference type="ChEBI" id="CHEBI:33019"/>
        <dbReference type="ChEBI" id="CHEBI:82748"/>
        <dbReference type="ChEBI" id="CHEBI:83665"/>
        <dbReference type="ChEBI" id="CHEBI:456215"/>
        <dbReference type="EC" id="6.3.4.19"/>
    </reaction>
</comment>
<dbReference type="GO" id="GO:0005524">
    <property type="term" value="F:ATP binding"/>
    <property type="evidence" value="ECO:0007669"/>
    <property type="project" value="UniProtKB-UniRule"/>
</dbReference>
<dbReference type="Pfam" id="PF09179">
    <property type="entry name" value="TilS"/>
    <property type="match status" value="1"/>
</dbReference>
<evidence type="ECO:0000313" key="11">
    <source>
        <dbReference type="Proteomes" id="UP000095658"/>
    </source>
</evidence>
<dbReference type="Gene3D" id="3.30.465.60">
    <property type="match status" value="1"/>
</dbReference>
<dbReference type="InterPro" id="IPR012795">
    <property type="entry name" value="tRNA_Ile_lys_synt_N"/>
</dbReference>
<dbReference type="PANTHER" id="PTHR43033">
    <property type="entry name" value="TRNA(ILE)-LYSIDINE SYNTHASE-RELATED"/>
    <property type="match status" value="1"/>
</dbReference>
<dbReference type="InterPro" id="IPR012796">
    <property type="entry name" value="Lysidine-tRNA-synth_C"/>
</dbReference>
<dbReference type="InterPro" id="IPR015262">
    <property type="entry name" value="tRNA_Ile_lys_synt_subst-bd"/>
</dbReference>
<evidence type="ECO:0000259" key="9">
    <source>
        <dbReference type="SMART" id="SM00977"/>
    </source>
</evidence>
<evidence type="ECO:0000256" key="5">
    <source>
        <dbReference type="ARBA" id="ARBA00022741"/>
    </source>
</evidence>
<evidence type="ECO:0000313" key="10">
    <source>
        <dbReference type="EMBL" id="OES45914.1"/>
    </source>
</evidence>
<dbReference type="SUPFAM" id="SSF56037">
    <property type="entry name" value="PheT/TilS domain"/>
    <property type="match status" value="1"/>
</dbReference>
<protein>
    <recommendedName>
        <fullName evidence="8">tRNA(Ile)-lysidine synthase</fullName>
        <ecNumber evidence="8">6.3.4.19</ecNumber>
    </recommendedName>
    <alternativeName>
        <fullName evidence="8">tRNA(Ile)-2-lysyl-cytidine synthase</fullName>
    </alternativeName>
    <alternativeName>
        <fullName evidence="8">tRNA(Ile)-lysidine synthetase</fullName>
    </alternativeName>
</protein>
<dbReference type="SMART" id="SM00977">
    <property type="entry name" value="TilS_C"/>
    <property type="match status" value="1"/>
</dbReference>
<feature type="binding site" evidence="8">
    <location>
        <begin position="13"/>
        <end position="18"/>
    </location>
    <ligand>
        <name>ATP</name>
        <dbReference type="ChEBI" id="CHEBI:30616"/>
    </ligand>
</feature>
<evidence type="ECO:0000256" key="6">
    <source>
        <dbReference type="ARBA" id="ARBA00022840"/>
    </source>
</evidence>
<dbReference type="GO" id="GO:0005737">
    <property type="term" value="C:cytoplasm"/>
    <property type="evidence" value="ECO:0007669"/>
    <property type="project" value="UniProtKB-SubCell"/>
</dbReference>
<dbReference type="InterPro" id="IPR012094">
    <property type="entry name" value="tRNA_Ile_lys_synt"/>
</dbReference>
<keyword evidence="11" id="KW-1185">Reference proteome</keyword>
<proteinExistence type="inferred from homology"/>
<organism evidence="10 11">
    <name type="scientific">Domibacillus iocasae</name>
    <dbReference type="NCBI Taxonomy" id="1714016"/>
    <lineage>
        <taxon>Bacteria</taxon>
        <taxon>Bacillati</taxon>
        <taxon>Bacillota</taxon>
        <taxon>Bacilli</taxon>
        <taxon>Bacillales</taxon>
        <taxon>Bacillaceae</taxon>
        <taxon>Domibacillus</taxon>
    </lineage>
</organism>
<accession>A0A1E7DS56</accession>
<sequence>MIERGDHVAVAVSGGVDSMALLSLLHKQRTRLGISVSAIHVDHMLRGGESYEDLRFVESFCKERGISFFGSQADAQREADLSRSGIQKAARHVRYALFEKGMDELEANKLATAHHADDQAETVLMQLTRGGHTQSGMPAVRPFARGKLIRPFLTVTKEDIADYAIGNLIPYREDPSNQKDTYTRNRYRHQVLSFLKQENPKAAAHIYRFAEERQEDELFLQAMAEEKMKNMTIWKQESVLLQIEPFQKVPLPLQKRAIHLILNYLYHGKTAFSFLHIQHILQMLQSTAPSGKLNLPSRLSVRKINEQCVFAYETDDEPDRDQHLLFVEDRLSWQGAGTFALTNSRECPDGADCFRLKPDMPIPICIRMRQNGDRIQLKGMNGSKKLARLLIDEKVPLAYRDHIPVVTDANGTILWIPGIRKSIHEGAGPLLLIYEKE</sequence>
<evidence type="ECO:0000256" key="2">
    <source>
        <dbReference type="ARBA" id="ARBA00022490"/>
    </source>
</evidence>
<dbReference type="Gene3D" id="3.40.50.620">
    <property type="entry name" value="HUPs"/>
    <property type="match status" value="1"/>
</dbReference>
<evidence type="ECO:0000256" key="4">
    <source>
        <dbReference type="ARBA" id="ARBA00022694"/>
    </source>
</evidence>
<comment type="function">
    <text evidence="8">Ligates lysine onto the cytidine present at position 34 of the AUA codon-specific tRNA(Ile) that contains the anticodon CAU, in an ATP-dependent manner. Cytidine is converted to lysidine, thus changing the amino acid specificity of the tRNA from methionine to isoleucine.</text>
</comment>
<dbReference type="SUPFAM" id="SSF82829">
    <property type="entry name" value="MesJ substrate recognition domain-like"/>
    <property type="match status" value="1"/>
</dbReference>
<dbReference type="NCBIfam" id="TIGR02432">
    <property type="entry name" value="lysidine_TilS_N"/>
    <property type="match status" value="1"/>
</dbReference>
<evidence type="ECO:0000256" key="3">
    <source>
        <dbReference type="ARBA" id="ARBA00022598"/>
    </source>
</evidence>
<dbReference type="GO" id="GO:0032267">
    <property type="term" value="F:tRNA(Ile)-lysidine synthase activity"/>
    <property type="evidence" value="ECO:0007669"/>
    <property type="project" value="UniProtKB-EC"/>
</dbReference>
<evidence type="ECO:0000256" key="1">
    <source>
        <dbReference type="ARBA" id="ARBA00004496"/>
    </source>
</evidence>
<dbReference type="GO" id="GO:0006400">
    <property type="term" value="P:tRNA modification"/>
    <property type="evidence" value="ECO:0007669"/>
    <property type="project" value="UniProtKB-UniRule"/>
</dbReference>
<keyword evidence="6 8" id="KW-0067">ATP-binding</keyword>
<keyword evidence="5 8" id="KW-0547">Nucleotide-binding</keyword>
<keyword evidence="2 8" id="KW-0963">Cytoplasm</keyword>
<dbReference type="EC" id="6.3.4.19" evidence="8"/>
<dbReference type="EMBL" id="MAMP01000009">
    <property type="protein sequence ID" value="OES45914.1"/>
    <property type="molecule type" value="Genomic_DNA"/>
</dbReference>